<reference evidence="1" key="1">
    <citation type="submission" date="2023-10" db="EMBL/GenBank/DDBJ databases">
        <title>The first scallop-associated chemosynthetic bacterial symbiont.</title>
        <authorList>
            <person name="Lin Y.-T."/>
            <person name="Sun J."/>
            <person name="Ip J.C.-H."/>
            <person name="He X."/>
            <person name="Gao Z.-M."/>
            <person name="Perez M."/>
            <person name="Xu T."/>
            <person name="Qian P.-Y."/>
            <person name="Qiu J.-W."/>
        </authorList>
    </citation>
    <scope>NUCLEOTIDE SEQUENCE</scope>
    <source>
        <strain evidence="1">Gill1</strain>
    </source>
</reference>
<accession>A0AAU6PIJ5</accession>
<protein>
    <recommendedName>
        <fullName evidence="2">t-SNARE coiled-coil homology domain-containing protein</fullName>
    </recommendedName>
</protein>
<name>A0AAU6PIJ5_9GAMM</name>
<dbReference type="AlphaFoldDB" id="A0AAU6PIJ5"/>
<gene>
    <name evidence="1" type="ORF">Ctma_1554</name>
</gene>
<sequence>MQIASDLQKESEQANNQIIDLILIINESIDKIKSQNKIIEHRIEANKDNNTKFSKKISSRLQELMSDYDAENKIVKAKLTIIKKSHVDKKSFKKNVVDINARLKKVFSGNRKMIQLVDSENRRLIQLVDSENRKLIQLVDSENRKLIKGINSNIQSVVADNKKLIKSVDIDNKKLIKSVDIDNKKLIDVVDFNNKNAIQRVIAKSLEIESKMNKMKDNVNNFNKSFELLGKVINDLTLKNVAK</sequence>
<dbReference type="EMBL" id="CP138327">
    <property type="protein sequence ID" value="WXU00821.1"/>
    <property type="molecule type" value="Genomic_DNA"/>
</dbReference>
<organism evidence="1">
    <name type="scientific">Catillopecten margaritatus gill symbiont</name>
    <dbReference type="NCBI Taxonomy" id="3083288"/>
    <lineage>
        <taxon>Bacteria</taxon>
        <taxon>Pseudomonadati</taxon>
        <taxon>Pseudomonadota</taxon>
        <taxon>Gammaproteobacteria</taxon>
        <taxon>sulfur-oxidizing symbionts</taxon>
    </lineage>
</organism>
<evidence type="ECO:0008006" key="2">
    <source>
        <dbReference type="Google" id="ProtNLM"/>
    </source>
</evidence>
<evidence type="ECO:0000313" key="1">
    <source>
        <dbReference type="EMBL" id="WXU00821.1"/>
    </source>
</evidence>
<proteinExistence type="predicted"/>